<dbReference type="NCBIfam" id="TIGR03571">
    <property type="entry name" value="lucif_BA3436"/>
    <property type="match status" value="1"/>
</dbReference>
<proteinExistence type="predicted"/>
<protein>
    <submittedName>
        <fullName evidence="7">TIGR03571 family LLM class oxidoreductase</fullName>
        <ecNumber evidence="7">1.-.-.-</ecNumber>
    </submittedName>
</protein>
<name>A0ABQ6T337_9GAMM</name>
<dbReference type="SUPFAM" id="SSF51679">
    <property type="entry name" value="Bacterial luciferase-like"/>
    <property type="match status" value="1"/>
</dbReference>
<evidence type="ECO:0000313" key="7">
    <source>
        <dbReference type="EMBL" id="KAA9000931.1"/>
    </source>
</evidence>
<reference evidence="7 8" key="1">
    <citation type="journal article" date="2020" name="Antonie Van Leeuwenhoek">
        <title>Stenotrophomonas cyclobalanopsidis sp. nov., isolated from the leaf spot disease of Cyclobalanopsis patelliformis.</title>
        <authorList>
            <person name="Bian D.R."/>
            <person name="Xue H."/>
            <person name="Piao C.G."/>
            <person name="Li Y."/>
        </authorList>
    </citation>
    <scope>NUCLEOTIDE SEQUENCE [LARGE SCALE GENOMIC DNA]</scope>
    <source>
        <strain evidence="7 8">TPQG1-4</strain>
    </source>
</reference>
<evidence type="ECO:0000313" key="8">
    <source>
        <dbReference type="Proteomes" id="UP000326367"/>
    </source>
</evidence>
<keyword evidence="1" id="KW-0285">Flavoprotein</keyword>
<dbReference type="Pfam" id="PF00296">
    <property type="entry name" value="Bac_luciferase"/>
    <property type="match status" value="1"/>
</dbReference>
<dbReference type="Gene3D" id="3.20.20.30">
    <property type="entry name" value="Luciferase-like domain"/>
    <property type="match status" value="1"/>
</dbReference>
<evidence type="ECO:0000256" key="4">
    <source>
        <dbReference type="ARBA" id="ARBA00023033"/>
    </source>
</evidence>
<dbReference type="EC" id="1.-.-.-" evidence="7"/>
<keyword evidence="8" id="KW-1185">Reference proteome</keyword>
<dbReference type="InterPro" id="IPR011251">
    <property type="entry name" value="Luciferase-like_dom"/>
</dbReference>
<dbReference type="InterPro" id="IPR036661">
    <property type="entry name" value="Luciferase-like_sf"/>
</dbReference>
<keyword evidence="4" id="KW-0503">Monooxygenase</keyword>
<organism evidence="7 8">
    <name type="scientific">Stenotrophomonas cyclobalanopsidis</name>
    <dbReference type="NCBI Taxonomy" id="2771362"/>
    <lineage>
        <taxon>Bacteria</taxon>
        <taxon>Pseudomonadati</taxon>
        <taxon>Pseudomonadota</taxon>
        <taxon>Gammaproteobacteria</taxon>
        <taxon>Lysobacterales</taxon>
        <taxon>Lysobacteraceae</taxon>
        <taxon>Stenotrophomonas</taxon>
    </lineage>
</organism>
<keyword evidence="5" id="KW-1133">Transmembrane helix</keyword>
<keyword evidence="5" id="KW-0812">Transmembrane</keyword>
<keyword evidence="2" id="KW-0288">FMN</keyword>
<sequence>MNHFNAARARVFPQHGLSLGLMTPVAAHGLADVAEAQRIARLADDLGFAALWTRDVPLMVPQEPDAITSALDDPFLWLALLAGATTRIAVGTAAVVLPLRQPLHVAKSALSLDRISGGRFVLGLGSGDRPEEFAAFGEDLEGRAATFRERWALLRAALSPDEAERARLRDATGGFDVLPAAQARIPMLVVGTARQSLQWIAREAEGWATYHREEAAQEGRIGLWQQAQGAAEAKPFVQSMLLDLQADPQAPAEALPLGLKVGRDGLRAYLQRVHAQGVAHVLFNLVDSGRTVDEVLGEIATHILPVVAARDP</sequence>
<dbReference type="Proteomes" id="UP000326367">
    <property type="component" value="Unassembled WGS sequence"/>
</dbReference>
<dbReference type="RefSeq" id="WP_150454155.1">
    <property type="nucleotide sequence ID" value="NZ_VYKI01000006.1"/>
</dbReference>
<gene>
    <name evidence="7" type="ORF">FJU31_07300</name>
</gene>
<comment type="caution">
    <text evidence="7">The sequence shown here is derived from an EMBL/GenBank/DDBJ whole genome shotgun (WGS) entry which is preliminary data.</text>
</comment>
<accession>A0ABQ6T337</accession>
<keyword evidence="5" id="KW-0472">Membrane</keyword>
<dbReference type="EMBL" id="VYKI01000006">
    <property type="protein sequence ID" value="KAA9000931.1"/>
    <property type="molecule type" value="Genomic_DNA"/>
</dbReference>
<dbReference type="PANTHER" id="PTHR30011:SF16">
    <property type="entry name" value="C2H2 FINGER DOMAIN TRANSCRIPTION FACTOR (EUROFUNG)-RELATED"/>
    <property type="match status" value="1"/>
</dbReference>
<evidence type="ECO:0000259" key="6">
    <source>
        <dbReference type="Pfam" id="PF00296"/>
    </source>
</evidence>
<feature type="transmembrane region" description="Helical" evidence="5">
    <location>
        <begin position="75"/>
        <end position="97"/>
    </location>
</feature>
<evidence type="ECO:0000256" key="3">
    <source>
        <dbReference type="ARBA" id="ARBA00023002"/>
    </source>
</evidence>
<feature type="domain" description="Luciferase-like" evidence="6">
    <location>
        <begin position="31"/>
        <end position="226"/>
    </location>
</feature>
<dbReference type="InterPro" id="IPR020020">
    <property type="entry name" value="Luciferase-type_oxidoreductase"/>
</dbReference>
<keyword evidence="3 7" id="KW-0560">Oxidoreductase</keyword>
<evidence type="ECO:0000256" key="5">
    <source>
        <dbReference type="SAM" id="Phobius"/>
    </source>
</evidence>
<evidence type="ECO:0000256" key="2">
    <source>
        <dbReference type="ARBA" id="ARBA00022643"/>
    </source>
</evidence>
<dbReference type="GO" id="GO:0016491">
    <property type="term" value="F:oxidoreductase activity"/>
    <property type="evidence" value="ECO:0007669"/>
    <property type="project" value="UniProtKB-KW"/>
</dbReference>
<dbReference type="PANTHER" id="PTHR30011">
    <property type="entry name" value="ALKANESULFONATE MONOOXYGENASE-RELATED"/>
    <property type="match status" value="1"/>
</dbReference>
<dbReference type="InterPro" id="IPR051260">
    <property type="entry name" value="Diverse_substr_monoxygenases"/>
</dbReference>
<evidence type="ECO:0000256" key="1">
    <source>
        <dbReference type="ARBA" id="ARBA00022630"/>
    </source>
</evidence>